<gene>
    <name evidence="3" type="ORF">DL897_17255</name>
</gene>
<proteinExistence type="predicted"/>
<comment type="caution">
    <text evidence="3">The sequence shown here is derived from an EMBL/GenBank/DDBJ whole genome shotgun (WGS) entry which is preliminary data.</text>
</comment>
<organism evidence="3 4">
    <name type="scientific">Thermoflavimicrobium daqui</name>
    <dbReference type="NCBI Taxonomy" id="2137476"/>
    <lineage>
        <taxon>Bacteria</taxon>
        <taxon>Bacillati</taxon>
        <taxon>Bacillota</taxon>
        <taxon>Bacilli</taxon>
        <taxon>Bacillales</taxon>
        <taxon>Thermoactinomycetaceae</taxon>
        <taxon>Thermoflavimicrobium</taxon>
    </lineage>
</organism>
<evidence type="ECO:0000313" key="3">
    <source>
        <dbReference type="EMBL" id="RAL21111.1"/>
    </source>
</evidence>
<keyword evidence="1" id="KW-1133">Transmembrane helix</keyword>
<dbReference type="Proteomes" id="UP000251213">
    <property type="component" value="Unassembled WGS sequence"/>
</dbReference>
<evidence type="ECO:0000313" key="4">
    <source>
        <dbReference type="Proteomes" id="UP000251213"/>
    </source>
</evidence>
<reference evidence="3 4" key="1">
    <citation type="submission" date="2018-06" db="EMBL/GenBank/DDBJ databases">
        <title>Thermoflavimicrobium daqus sp. nov., a thermophilic microbe isolated from Moutai-flavour Daqu.</title>
        <authorList>
            <person name="Wang X."/>
            <person name="Zhou H."/>
        </authorList>
    </citation>
    <scope>NUCLEOTIDE SEQUENCE [LARGE SCALE GENOMIC DNA]</scope>
    <source>
        <strain evidence="3 4">FBKL4.011</strain>
    </source>
</reference>
<reference evidence="3 4" key="2">
    <citation type="submission" date="2018-06" db="EMBL/GenBank/DDBJ databases">
        <authorList>
            <person name="Zhirakovskaya E."/>
        </authorList>
    </citation>
    <scope>NUCLEOTIDE SEQUENCE [LARGE SCALE GENOMIC DNA]</scope>
    <source>
        <strain evidence="3 4">FBKL4.011</strain>
    </source>
</reference>
<name>A0A364K0T5_9BACL</name>
<feature type="transmembrane region" description="Helical" evidence="1">
    <location>
        <begin position="117"/>
        <end position="136"/>
    </location>
</feature>
<keyword evidence="1" id="KW-0812">Transmembrane</keyword>
<dbReference type="InterPro" id="IPR009936">
    <property type="entry name" value="DUF1468"/>
</dbReference>
<feature type="domain" description="DUF1468" evidence="2">
    <location>
        <begin position="8"/>
        <end position="144"/>
    </location>
</feature>
<evidence type="ECO:0000256" key="1">
    <source>
        <dbReference type="SAM" id="Phobius"/>
    </source>
</evidence>
<evidence type="ECO:0000259" key="2">
    <source>
        <dbReference type="Pfam" id="PF07331"/>
    </source>
</evidence>
<dbReference type="AlphaFoldDB" id="A0A364K0T5"/>
<dbReference type="OrthoDB" id="1683098at2"/>
<accession>A0A364K0T5</accession>
<dbReference type="EMBL" id="QJKK01000019">
    <property type="protein sequence ID" value="RAL21111.1"/>
    <property type="molecule type" value="Genomic_DNA"/>
</dbReference>
<keyword evidence="4" id="KW-1185">Reference proteome</keyword>
<feature type="transmembrane region" description="Helical" evidence="1">
    <location>
        <begin position="78"/>
        <end position="105"/>
    </location>
</feature>
<sequence>MSRSFDRIASVLFLMVGAFFIVESQKLSSSAYGSRVGPELFPMGLGILLILLSILLIYKTFRYSKEEKKVTPVDVKRFLIIFIATLLYALLLELMGYVLSTFIFLTVAFQTMEKGKLWLSILISGAFSLGVYYLYVEVLKGTLPAFPF</sequence>
<keyword evidence="1" id="KW-0472">Membrane</keyword>
<dbReference type="RefSeq" id="WP_113660359.1">
    <property type="nucleotide sequence ID" value="NZ_KZ845681.1"/>
</dbReference>
<protein>
    <submittedName>
        <fullName evidence="3">Tripartite tricarboxylate transporter TctB family protein</fullName>
    </submittedName>
</protein>
<dbReference type="Pfam" id="PF07331">
    <property type="entry name" value="TctB"/>
    <property type="match status" value="1"/>
</dbReference>
<feature type="transmembrane region" description="Helical" evidence="1">
    <location>
        <begin position="40"/>
        <end position="58"/>
    </location>
</feature>